<dbReference type="InterPro" id="IPR010325">
    <property type="entry name" value="Rhamnogal_lyase"/>
</dbReference>
<sequence length="162" mass="18932">DETVAPIIIKYLPKGLWEDEDEDEDAVKESREDDDEPCHFGVLRLQNFKAIMEDEDQYEISFTRTWDLSLKEKYALLNIDRRCWLKSKVGRIVFQFLRTSLLLMNGGTVAGRLLIHERKKLETDGYEGTTWQIIFKLDKMNKKGTYKLRVMLGSAALVELQI</sequence>
<dbReference type="InterPro" id="IPR051850">
    <property type="entry name" value="Polysacch_Lyase_4"/>
</dbReference>
<feature type="non-terminal residue" evidence="1">
    <location>
        <position position="1"/>
    </location>
</feature>
<reference evidence="1 2" key="1">
    <citation type="journal article" date="2020" name="IScience">
        <title>Genome Sequencing of the Endangered Kingdonia uniflora (Circaeasteraceae, Ranunculales) Reveals Potential Mechanisms of Evolutionary Specialization.</title>
        <authorList>
            <person name="Sun Y."/>
            <person name="Deng T."/>
            <person name="Zhang A."/>
            <person name="Moore M.J."/>
            <person name="Landis J.B."/>
            <person name="Lin N."/>
            <person name="Zhang H."/>
            <person name="Zhang X."/>
            <person name="Huang J."/>
            <person name="Zhang X."/>
            <person name="Sun H."/>
            <person name="Wang H."/>
        </authorList>
    </citation>
    <scope>NUCLEOTIDE SEQUENCE [LARGE SCALE GENOMIC DNA]</scope>
    <source>
        <strain evidence="1">TB1705</strain>
        <tissue evidence="1">Leaf</tissue>
    </source>
</reference>
<dbReference type="PANTHER" id="PTHR32018">
    <property type="entry name" value="RHAMNOGALACTURONATE LYASE FAMILY PROTEIN"/>
    <property type="match status" value="1"/>
</dbReference>
<evidence type="ECO:0000313" key="2">
    <source>
        <dbReference type="Proteomes" id="UP000541444"/>
    </source>
</evidence>
<dbReference type="PANTHER" id="PTHR32018:SF1">
    <property type="entry name" value="RHAMNOGALACTURONAN ENDOLYASE"/>
    <property type="match status" value="1"/>
</dbReference>
<gene>
    <name evidence="1" type="ORF">GIB67_034407</name>
</gene>
<dbReference type="Pfam" id="PF06045">
    <property type="entry name" value="Rhamnogal_lyase"/>
    <property type="match status" value="1"/>
</dbReference>
<proteinExistence type="predicted"/>
<evidence type="ECO:0000313" key="1">
    <source>
        <dbReference type="EMBL" id="KAF6170015.1"/>
    </source>
</evidence>
<dbReference type="EMBL" id="JACGCM010000622">
    <property type="protein sequence ID" value="KAF6170015.1"/>
    <property type="molecule type" value="Genomic_DNA"/>
</dbReference>
<keyword evidence="2" id="KW-1185">Reference proteome</keyword>
<dbReference type="Proteomes" id="UP000541444">
    <property type="component" value="Unassembled WGS sequence"/>
</dbReference>
<organism evidence="1 2">
    <name type="scientific">Kingdonia uniflora</name>
    <dbReference type="NCBI Taxonomy" id="39325"/>
    <lineage>
        <taxon>Eukaryota</taxon>
        <taxon>Viridiplantae</taxon>
        <taxon>Streptophyta</taxon>
        <taxon>Embryophyta</taxon>
        <taxon>Tracheophyta</taxon>
        <taxon>Spermatophyta</taxon>
        <taxon>Magnoliopsida</taxon>
        <taxon>Ranunculales</taxon>
        <taxon>Circaeasteraceae</taxon>
        <taxon>Kingdonia</taxon>
    </lineage>
</organism>
<comment type="caution">
    <text evidence="1">The sequence shown here is derived from an EMBL/GenBank/DDBJ whole genome shotgun (WGS) entry which is preliminary data.</text>
</comment>
<protein>
    <submittedName>
        <fullName evidence="1">Uncharacterized protein</fullName>
    </submittedName>
</protein>
<dbReference type="AlphaFoldDB" id="A0A7J7NS39"/>
<dbReference type="OrthoDB" id="2130367at2759"/>
<accession>A0A7J7NS39</accession>
<name>A0A7J7NS39_9MAGN</name>